<dbReference type="RefSeq" id="WP_066787675.1">
    <property type="nucleotide sequence ID" value="NZ_LWQS01000055.1"/>
</dbReference>
<dbReference type="InterPro" id="IPR051266">
    <property type="entry name" value="CLCR"/>
</dbReference>
<protein>
    <submittedName>
        <fullName evidence="2">VWA domain-containing protein</fullName>
    </submittedName>
</protein>
<keyword evidence="3" id="KW-1185">Reference proteome</keyword>
<dbReference type="PROSITE" id="PS50234">
    <property type="entry name" value="VWFA"/>
    <property type="match status" value="1"/>
</dbReference>
<feature type="domain" description="VWFA" evidence="1">
    <location>
        <begin position="40"/>
        <end position="253"/>
    </location>
</feature>
<dbReference type="AlphaFoldDB" id="A0A178MBC1"/>
<sequence length="444" mass="47729">MPLQVRCAPEPVTLPVLSQPQVAYVHLTIAADGYRDLPLHLAIVADASRSMRIPLVDEDQFRELVRSSGAHEVLVDGVPVWQLGTPLANDMRARYPSPIDYTARALHSLIERLDQTDRLALIACASDAMVLAPSTPGDRRAELVAAIARLPALRLGDTTNLAQGLQLALAQFVVTDEPAVRRVVLLTDGFTTDAALCVAAAREAAARGITISTIGLGGAFEEALLTQLADLSGGRASFVLDASHIPAIIAAELEHARQTSAQAITMQMALPQTVTLRRITRLAPALSVLTPLSAEHGRRLTLPLGDLRRGEAVRLLCEFLVAPGPPGSQRRLARLRFSSGQHEQHHDLIAHYELQATNPPPALLSIITRATIAHLHQRANLARQQGDYATAAQLLRQLAARLREAGETELAALAVAEAATLDQTHRPSATAKELTYATRRLGEG</sequence>
<dbReference type="Gene3D" id="3.40.50.410">
    <property type="entry name" value="von Willebrand factor, type A domain"/>
    <property type="match status" value="1"/>
</dbReference>
<gene>
    <name evidence="2" type="ORF">A6A03_14815</name>
</gene>
<dbReference type="PANTHER" id="PTHR10579:SF43">
    <property type="entry name" value="ZINC FINGER (C3HC4-TYPE RING FINGER) FAMILY PROTEIN"/>
    <property type="match status" value="1"/>
</dbReference>
<name>A0A178MBC1_9CHLR</name>
<dbReference type="Pfam" id="PF00092">
    <property type="entry name" value="VWA"/>
    <property type="match status" value="1"/>
</dbReference>
<reference evidence="2 3" key="1">
    <citation type="submission" date="2016-04" db="EMBL/GenBank/DDBJ databases">
        <title>Chloroflexus islandicus sp. nov., a thermophilic filamentous anoxygenic phototrophic bacterium from geyser Strokkur (Iceland).</title>
        <authorList>
            <person name="Gaisin V.A."/>
            <person name="Kalashnikov A.M."/>
            <person name="Sukhacheva M.V."/>
            <person name="Grouzdev D.S."/>
            <person name="Ivanov T.M."/>
            <person name="Kuznetsov B."/>
            <person name="Gorlenko V.M."/>
        </authorList>
    </citation>
    <scope>NUCLEOTIDE SEQUENCE [LARGE SCALE GENOMIC DNA]</scope>
    <source>
        <strain evidence="3">isl-2</strain>
    </source>
</reference>
<accession>A0A178MBC1</accession>
<dbReference type="OrthoDB" id="144548at2"/>
<proteinExistence type="predicted"/>
<dbReference type="InterPro" id="IPR002035">
    <property type="entry name" value="VWF_A"/>
</dbReference>
<dbReference type="STRING" id="1707952.A6A03_14815"/>
<evidence type="ECO:0000313" key="2">
    <source>
        <dbReference type="EMBL" id="OAN45447.1"/>
    </source>
</evidence>
<dbReference type="SUPFAM" id="SSF53300">
    <property type="entry name" value="vWA-like"/>
    <property type="match status" value="1"/>
</dbReference>
<evidence type="ECO:0000259" key="1">
    <source>
        <dbReference type="PROSITE" id="PS50234"/>
    </source>
</evidence>
<dbReference type="EMBL" id="LWQS01000055">
    <property type="protein sequence ID" value="OAN45447.1"/>
    <property type="molecule type" value="Genomic_DNA"/>
</dbReference>
<evidence type="ECO:0000313" key="3">
    <source>
        <dbReference type="Proteomes" id="UP000078287"/>
    </source>
</evidence>
<dbReference type="InterPro" id="IPR036465">
    <property type="entry name" value="vWFA_dom_sf"/>
</dbReference>
<dbReference type="PANTHER" id="PTHR10579">
    <property type="entry name" value="CALCIUM-ACTIVATED CHLORIDE CHANNEL REGULATOR"/>
    <property type="match status" value="1"/>
</dbReference>
<dbReference type="CDD" id="cd00198">
    <property type="entry name" value="vWFA"/>
    <property type="match status" value="1"/>
</dbReference>
<comment type="caution">
    <text evidence="2">The sequence shown here is derived from an EMBL/GenBank/DDBJ whole genome shotgun (WGS) entry which is preliminary data.</text>
</comment>
<organism evidence="2 3">
    <name type="scientific">Chloroflexus islandicus</name>
    <dbReference type="NCBI Taxonomy" id="1707952"/>
    <lineage>
        <taxon>Bacteria</taxon>
        <taxon>Bacillati</taxon>
        <taxon>Chloroflexota</taxon>
        <taxon>Chloroflexia</taxon>
        <taxon>Chloroflexales</taxon>
        <taxon>Chloroflexineae</taxon>
        <taxon>Chloroflexaceae</taxon>
        <taxon>Chloroflexus</taxon>
    </lineage>
</organism>
<dbReference type="Proteomes" id="UP000078287">
    <property type="component" value="Unassembled WGS sequence"/>
</dbReference>
<dbReference type="SMART" id="SM00327">
    <property type="entry name" value="VWA"/>
    <property type="match status" value="1"/>
</dbReference>